<reference evidence="3 4" key="1">
    <citation type="submission" date="2020-03" db="EMBL/GenBank/DDBJ databases">
        <title>Characterization of ganglioside-mimicking enterococci.</title>
        <authorList>
            <person name="Patry R.T."/>
            <person name="Nothaft H."/>
            <person name="Bridger R."/>
            <person name="Shajahan A."/>
            <person name="Huynh S."/>
            <person name="Sanchez S."/>
            <person name="Azadi P."/>
            <person name="Cooper K."/>
            <person name="Miller W.G."/>
            <person name="Parker C.T."/>
            <person name="Wells L."/>
            <person name="Szymanski C.M."/>
        </authorList>
    </citation>
    <scope>NUCLEOTIDE SEQUENCE [LARGE SCALE GENOMIC DNA]</scope>
    <source>
        <strain evidence="3 4">EGM181</strain>
    </source>
</reference>
<evidence type="ECO:0000313" key="1">
    <source>
        <dbReference type="EMBL" id="MDL4937470.1"/>
    </source>
</evidence>
<dbReference type="PIRSF" id="PIRSF034981">
    <property type="entry name" value="Eut_put"/>
    <property type="match status" value="1"/>
</dbReference>
<dbReference type="RefSeq" id="WP_103301292.1">
    <property type="nucleotide sequence ID" value="NZ_CAKODH010000011.1"/>
</dbReference>
<dbReference type="AlphaFoldDB" id="A0A2K3QRS4"/>
<name>A0A2K3QRS4_ENTGA</name>
<proteinExistence type="predicted"/>
<reference evidence="2" key="2">
    <citation type="submission" date="2023-03" db="EMBL/GenBank/DDBJ databases">
        <authorList>
            <person name="Shen W."/>
            <person name="Cai J."/>
        </authorList>
    </citation>
    <scope>NUCLEOTIDE SEQUENCE</scope>
    <source>
        <strain evidence="2">K69-2</strain>
    </source>
</reference>
<organism evidence="1 5">
    <name type="scientific">Enterococcus gallinarum</name>
    <dbReference type="NCBI Taxonomy" id="1353"/>
    <lineage>
        <taxon>Bacteria</taxon>
        <taxon>Bacillati</taxon>
        <taxon>Bacillota</taxon>
        <taxon>Bacilli</taxon>
        <taxon>Lactobacillales</taxon>
        <taxon>Enterococcaceae</taxon>
        <taxon>Enterococcus</taxon>
    </lineage>
</organism>
<evidence type="ECO:0000313" key="5">
    <source>
        <dbReference type="Proteomes" id="UP001241571"/>
    </source>
</evidence>
<dbReference type="EMBL" id="JARPZN010000007">
    <property type="protein sequence ID" value="MDT2690697.1"/>
    <property type="molecule type" value="Genomic_DNA"/>
</dbReference>
<evidence type="ECO:0000313" key="3">
    <source>
        <dbReference type="EMBL" id="QOG26771.1"/>
    </source>
</evidence>
<dbReference type="Proteomes" id="UP001241571">
    <property type="component" value="Unassembled WGS sequence"/>
</dbReference>
<dbReference type="Proteomes" id="UP001183682">
    <property type="component" value="Unassembled WGS sequence"/>
</dbReference>
<dbReference type="GeneID" id="93223457"/>
<gene>
    <name evidence="3" type="ORF">EGM181_05630</name>
    <name evidence="2" type="ORF">P7E30_10855</name>
    <name evidence="1" type="ORF">QRX88_17355</name>
</gene>
<evidence type="ECO:0000313" key="2">
    <source>
        <dbReference type="EMBL" id="MDT2690697.1"/>
    </source>
</evidence>
<evidence type="ECO:0000313" key="4">
    <source>
        <dbReference type="Proteomes" id="UP000516696"/>
    </source>
</evidence>
<dbReference type="EMBL" id="CP050485">
    <property type="protein sequence ID" value="QOG26771.1"/>
    <property type="molecule type" value="Genomic_DNA"/>
</dbReference>
<reference evidence="1 5" key="3">
    <citation type="submission" date="2023-06" db="EMBL/GenBank/DDBJ databases">
        <title>Acute promotion of culturable opportunistic pathogens and persistent increase of antibiotic resistance following antibiotic exposure in mouse gut microbiota.</title>
        <authorList>
            <person name="Li L."/>
            <person name="Wang B."/>
            <person name="Sun Y."/>
            <person name="Wang M."/>
            <person name="Xu H."/>
        </authorList>
    </citation>
    <scope>NUCLEOTIDE SEQUENCE [LARGE SCALE GENOMIC DNA]</scope>
    <source>
        <strain evidence="1 5">CRI2_2</strain>
    </source>
</reference>
<protein>
    <submittedName>
        <fullName evidence="1">Ethanolamine utilization protein</fullName>
    </submittedName>
</protein>
<dbReference type="InterPro" id="IPR013372">
    <property type="entry name" value="Eut_put"/>
</dbReference>
<accession>A0A2K3QRS4</accession>
<dbReference type="Proteomes" id="UP000516696">
    <property type="component" value="Chromosome"/>
</dbReference>
<dbReference type="EMBL" id="JASUBT010000019">
    <property type="protein sequence ID" value="MDL4937470.1"/>
    <property type="molecule type" value="Genomic_DNA"/>
</dbReference>
<sequence>MKVSEIEELVQQITDRICQQLPKPTLALAFSQEKKEIPAELYTQFPTVQWRTGEDQESAGMIVKQLTISQMSSIALLQENDLLTRRILSFLLQGKPILVLETLPAIPKETPLKYQVKKTIQEYRDKCQQFGLTFYRSPQDYADFWKSCQKKSVPKALPKRTFITEKQLKKMLEYRIPPIKNAQLTPLAQDYARTQKLLIKGEKACF</sequence>